<dbReference type="InterPro" id="IPR001247">
    <property type="entry name" value="ExoRNase_PH_dom1"/>
</dbReference>
<dbReference type="Gene3D" id="3.30.230.70">
    <property type="entry name" value="GHMP Kinase, N-terminal domain"/>
    <property type="match status" value="2"/>
</dbReference>
<dbReference type="Gene3D" id="2.40.50.140">
    <property type="entry name" value="Nucleic acid-binding proteins"/>
    <property type="match status" value="1"/>
</dbReference>
<evidence type="ECO:0000313" key="12">
    <source>
        <dbReference type="Proteomes" id="UP000176191"/>
    </source>
</evidence>
<keyword evidence="7 8" id="KW-0694">RNA-binding</keyword>
<feature type="domain" description="S1 motif" evidence="10">
    <location>
        <begin position="620"/>
        <end position="688"/>
    </location>
</feature>
<keyword evidence="5 8" id="KW-0479">Metal-binding</keyword>
<evidence type="ECO:0000256" key="8">
    <source>
        <dbReference type="HAMAP-Rule" id="MF_01595"/>
    </source>
</evidence>
<dbReference type="PROSITE" id="PS50084">
    <property type="entry name" value="KH_TYPE_1"/>
    <property type="match status" value="1"/>
</dbReference>
<dbReference type="Pfam" id="PF00575">
    <property type="entry name" value="S1"/>
    <property type="match status" value="1"/>
</dbReference>
<reference evidence="11 12" key="1">
    <citation type="journal article" date="2016" name="Nat. Commun.">
        <title>Thousands of microbial genomes shed light on interconnected biogeochemical processes in an aquifer system.</title>
        <authorList>
            <person name="Anantharaman K."/>
            <person name="Brown C.T."/>
            <person name="Hug L.A."/>
            <person name="Sharon I."/>
            <person name="Castelle C.J."/>
            <person name="Probst A.J."/>
            <person name="Thomas B.C."/>
            <person name="Singh A."/>
            <person name="Wilkins M.J."/>
            <person name="Karaoz U."/>
            <person name="Brodie E.L."/>
            <person name="Williams K.H."/>
            <person name="Hubbard S.S."/>
            <person name="Banfield J.F."/>
        </authorList>
    </citation>
    <scope>NUCLEOTIDE SEQUENCE [LARGE SCALE GENOMIC DNA]</scope>
</reference>
<dbReference type="FunFam" id="3.30.1370.10:FF:000001">
    <property type="entry name" value="Polyribonucleotide nucleotidyltransferase"/>
    <property type="match status" value="1"/>
</dbReference>
<dbReference type="PIRSF" id="PIRSF005499">
    <property type="entry name" value="PNPase"/>
    <property type="match status" value="1"/>
</dbReference>
<evidence type="ECO:0000256" key="5">
    <source>
        <dbReference type="ARBA" id="ARBA00022723"/>
    </source>
</evidence>
<dbReference type="GO" id="GO:0000175">
    <property type="term" value="F:3'-5'-RNA exonuclease activity"/>
    <property type="evidence" value="ECO:0007669"/>
    <property type="project" value="TreeGrafter"/>
</dbReference>
<dbReference type="CDD" id="cd02393">
    <property type="entry name" value="KH-I_PNPase"/>
    <property type="match status" value="1"/>
</dbReference>
<dbReference type="PANTHER" id="PTHR11252:SF0">
    <property type="entry name" value="POLYRIBONUCLEOTIDE NUCLEOTIDYLTRANSFERASE 1, MITOCHONDRIAL"/>
    <property type="match status" value="1"/>
</dbReference>
<dbReference type="CDD" id="cd11364">
    <property type="entry name" value="RNase_PH_PNPase_2"/>
    <property type="match status" value="1"/>
</dbReference>
<comment type="cofactor">
    <cofactor evidence="8">
        <name>Mg(2+)</name>
        <dbReference type="ChEBI" id="CHEBI:18420"/>
    </cofactor>
</comment>
<comment type="catalytic activity">
    <reaction evidence="8">
        <text>RNA(n+1) + phosphate = RNA(n) + a ribonucleoside 5'-diphosphate</text>
        <dbReference type="Rhea" id="RHEA:22096"/>
        <dbReference type="Rhea" id="RHEA-COMP:14527"/>
        <dbReference type="Rhea" id="RHEA-COMP:17342"/>
        <dbReference type="ChEBI" id="CHEBI:43474"/>
        <dbReference type="ChEBI" id="CHEBI:57930"/>
        <dbReference type="ChEBI" id="CHEBI:140395"/>
        <dbReference type="EC" id="2.7.7.8"/>
    </reaction>
</comment>
<evidence type="ECO:0000256" key="6">
    <source>
        <dbReference type="ARBA" id="ARBA00022842"/>
    </source>
</evidence>
<evidence type="ECO:0000256" key="2">
    <source>
        <dbReference type="ARBA" id="ARBA00022490"/>
    </source>
</evidence>
<dbReference type="AlphaFoldDB" id="A0A1F5F6A6"/>
<dbReference type="NCBIfam" id="TIGR03591">
    <property type="entry name" value="polynuc_phos"/>
    <property type="match status" value="1"/>
</dbReference>
<dbReference type="SMART" id="SM00316">
    <property type="entry name" value="S1"/>
    <property type="match status" value="1"/>
</dbReference>
<dbReference type="Pfam" id="PF03725">
    <property type="entry name" value="RNase_PH_C"/>
    <property type="match status" value="1"/>
</dbReference>
<organism evidence="11 12">
    <name type="scientific">Candidatus Collierbacteria bacterium RIFOXYA2_FULL_46_10</name>
    <dbReference type="NCBI Taxonomy" id="1817726"/>
    <lineage>
        <taxon>Bacteria</taxon>
        <taxon>Candidatus Collieribacteriota</taxon>
    </lineage>
</organism>
<evidence type="ECO:0000313" key="11">
    <source>
        <dbReference type="EMBL" id="OGD75195.1"/>
    </source>
</evidence>
<dbReference type="GO" id="GO:0004654">
    <property type="term" value="F:polyribonucleotide nucleotidyltransferase activity"/>
    <property type="evidence" value="ECO:0007669"/>
    <property type="project" value="UniProtKB-UniRule"/>
</dbReference>
<dbReference type="HAMAP" id="MF_01595">
    <property type="entry name" value="PNPase"/>
    <property type="match status" value="1"/>
</dbReference>
<dbReference type="InterPro" id="IPR004087">
    <property type="entry name" value="KH_dom"/>
</dbReference>
<proteinExistence type="inferred from homology"/>
<dbReference type="InterPro" id="IPR004088">
    <property type="entry name" value="KH_dom_type_1"/>
</dbReference>
<dbReference type="InterPro" id="IPR003029">
    <property type="entry name" value="S1_domain"/>
</dbReference>
<dbReference type="PROSITE" id="PS50126">
    <property type="entry name" value="S1"/>
    <property type="match status" value="1"/>
</dbReference>
<dbReference type="GO" id="GO:0003723">
    <property type="term" value="F:RNA binding"/>
    <property type="evidence" value="ECO:0007669"/>
    <property type="project" value="UniProtKB-UniRule"/>
</dbReference>
<dbReference type="InterPro" id="IPR027408">
    <property type="entry name" value="PNPase/RNase_PH_dom_sf"/>
</dbReference>
<dbReference type="InterPro" id="IPR012340">
    <property type="entry name" value="NA-bd_OB-fold"/>
</dbReference>
<keyword evidence="2 8" id="KW-0963">Cytoplasm</keyword>
<comment type="caution">
    <text evidence="11">The sequence shown here is derived from an EMBL/GenBank/DDBJ whole genome shotgun (WGS) entry which is preliminary data.</text>
</comment>
<evidence type="ECO:0000256" key="1">
    <source>
        <dbReference type="ARBA" id="ARBA00007404"/>
    </source>
</evidence>
<evidence type="ECO:0000256" key="9">
    <source>
        <dbReference type="SAM" id="MobiDB-lite"/>
    </source>
</evidence>
<dbReference type="PANTHER" id="PTHR11252">
    <property type="entry name" value="POLYRIBONUCLEOTIDE NUCLEOTIDYLTRANSFERASE"/>
    <property type="match status" value="1"/>
</dbReference>
<dbReference type="Gene3D" id="3.30.1370.10">
    <property type="entry name" value="K Homology domain, type 1"/>
    <property type="match status" value="1"/>
</dbReference>
<evidence type="ECO:0000256" key="7">
    <source>
        <dbReference type="ARBA" id="ARBA00022884"/>
    </source>
</evidence>
<dbReference type="GO" id="GO:0006402">
    <property type="term" value="P:mRNA catabolic process"/>
    <property type="evidence" value="ECO:0007669"/>
    <property type="project" value="UniProtKB-UniRule"/>
</dbReference>
<dbReference type="InterPro" id="IPR036345">
    <property type="entry name" value="ExoRNase_PH_dom2_sf"/>
</dbReference>
<comment type="similarity">
    <text evidence="1 8">Belongs to the polyribonucleotide nucleotidyltransferase family.</text>
</comment>
<dbReference type="InterPro" id="IPR036612">
    <property type="entry name" value="KH_dom_type_1_sf"/>
</dbReference>
<dbReference type="FunFam" id="3.30.230.70:FF:000001">
    <property type="entry name" value="Polyribonucleotide nucleotidyltransferase"/>
    <property type="match status" value="1"/>
</dbReference>
<feature type="region of interest" description="Disordered" evidence="9">
    <location>
        <begin position="688"/>
        <end position="728"/>
    </location>
</feature>
<dbReference type="NCBIfam" id="NF008805">
    <property type="entry name" value="PRK11824.1"/>
    <property type="match status" value="1"/>
</dbReference>
<dbReference type="SUPFAM" id="SSF54791">
    <property type="entry name" value="Eukaryotic type KH-domain (KH-domain type I)"/>
    <property type="match status" value="1"/>
</dbReference>
<dbReference type="SUPFAM" id="SSF50249">
    <property type="entry name" value="Nucleic acid-binding proteins"/>
    <property type="match status" value="1"/>
</dbReference>
<dbReference type="EMBL" id="MFAK01000013">
    <property type="protein sequence ID" value="OGD75195.1"/>
    <property type="molecule type" value="Genomic_DNA"/>
</dbReference>
<dbReference type="GO" id="GO:0000287">
    <property type="term" value="F:magnesium ion binding"/>
    <property type="evidence" value="ECO:0007669"/>
    <property type="project" value="UniProtKB-UniRule"/>
</dbReference>
<dbReference type="SMART" id="SM00322">
    <property type="entry name" value="KH"/>
    <property type="match status" value="1"/>
</dbReference>
<comment type="subcellular location">
    <subcellularLocation>
        <location evidence="8">Cytoplasm</location>
    </subcellularLocation>
</comment>
<dbReference type="InterPro" id="IPR012162">
    <property type="entry name" value="PNPase"/>
</dbReference>
<gene>
    <name evidence="8" type="primary">pnp</name>
    <name evidence="11" type="ORF">A2228_02925</name>
</gene>
<protein>
    <recommendedName>
        <fullName evidence="8">Polyribonucleotide nucleotidyltransferase</fullName>
        <ecNumber evidence="8">2.7.7.8</ecNumber>
    </recommendedName>
    <alternativeName>
        <fullName evidence="8">Polynucleotide phosphorylase</fullName>
        <shortName evidence="8">PNPase</shortName>
    </alternativeName>
</protein>
<keyword evidence="6 8" id="KW-0460">Magnesium</keyword>
<feature type="binding site" evidence="8">
    <location>
        <position position="481"/>
    </location>
    <ligand>
        <name>Mg(2+)</name>
        <dbReference type="ChEBI" id="CHEBI:18420"/>
    </ligand>
</feature>
<dbReference type="Proteomes" id="UP000176191">
    <property type="component" value="Unassembled WGS sequence"/>
</dbReference>
<dbReference type="Pfam" id="PF01138">
    <property type="entry name" value="RNase_PH"/>
    <property type="match status" value="2"/>
</dbReference>
<dbReference type="GO" id="GO:0005829">
    <property type="term" value="C:cytosol"/>
    <property type="evidence" value="ECO:0007669"/>
    <property type="project" value="UniProtKB-ARBA"/>
</dbReference>
<evidence type="ECO:0000256" key="3">
    <source>
        <dbReference type="ARBA" id="ARBA00022679"/>
    </source>
</evidence>
<evidence type="ECO:0000256" key="4">
    <source>
        <dbReference type="ARBA" id="ARBA00022695"/>
    </source>
</evidence>
<comment type="function">
    <text evidence="8">Involved in mRNA degradation. Catalyzes the phosphorolysis of single-stranded polyribonucleotides processively in the 3'- to 5'-direction.</text>
</comment>
<dbReference type="SUPFAM" id="SSF55666">
    <property type="entry name" value="Ribonuclease PH domain 2-like"/>
    <property type="match status" value="2"/>
</dbReference>
<dbReference type="CDD" id="cd11363">
    <property type="entry name" value="RNase_PH_PNPase_1"/>
    <property type="match status" value="1"/>
</dbReference>
<keyword evidence="3 8" id="KW-0808">Transferase</keyword>
<dbReference type="InterPro" id="IPR015847">
    <property type="entry name" value="ExoRNase_PH_dom2"/>
</dbReference>
<evidence type="ECO:0000259" key="10">
    <source>
        <dbReference type="PROSITE" id="PS50126"/>
    </source>
</evidence>
<dbReference type="SUPFAM" id="SSF54211">
    <property type="entry name" value="Ribosomal protein S5 domain 2-like"/>
    <property type="match status" value="2"/>
</dbReference>
<dbReference type="FunFam" id="3.30.230.70:FF:000002">
    <property type="entry name" value="Polyribonucleotide nucleotidyltransferase"/>
    <property type="match status" value="1"/>
</dbReference>
<dbReference type="InterPro" id="IPR020568">
    <property type="entry name" value="Ribosomal_Su5_D2-typ_SF"/>
</dbReference>
<name>A0A1F5F6A6_9BACT</name>
<sequence length="728" mass="78235">MSSTKVKAAIGGKDLTLEYGRFSEQANAAILVSYGDTVVHVTAVMGKSDTTLSYFPLSVDFAEKLYAGGKIKGSRWVKRDGRPSDEAILKGRIIDRSIRPLFPKNVKRDVQIIATVLSADGANDADMLGLVGTSSALHVSNIPWDGPIAGIRVGMIEGAFVANPTYEQRATSSLDLIVSGSKEAIVMVEAGANEVSEEDMLKALEFAHGEIKKIVTVIEDFREKIGKPKLEFPTVEIIPAALKAEITNKVRPDIAKRLGVPGCEDGLVEDFVAALEDSYAEQLDSRQLGEIIHDVLGEETRAKTINTGIRIDGRKTVDIRPLEAEVDILPRPHGSAMFKRGQTQVLSIATLGAPSLGQILETMEDEKVKHYIHHYAMPPYASGETGRFGAPGRREIGHGALAERAIVPMLPSELDFPYTIQVVSEVMSSNGSTSQASVCGSCMALMAAGVPLKKPVAGIAMGLMTDGKKSVVLTDIAGIEDHVGDMDFKVAGTRDGITALQMDIKVSGISFEVLTQALAQAKDARMEIMKVMLKAIPEPRKELSKYAPKIVQFEIPNDKIGEVIGPGGKHIKQIMADCGVQVDIDDATGVGKVTVSGVDPVGMDKAVNWIKGMVHVPEAGEEYDGKVTRVEGYGCFVEFLPGKQGLVHVSRMSAEYVQDAGSLVKEGDSVHVWVKGVDDMGRTDLSMVPLDQLKPDAPRPPRSNDFGGPRRGGFGGRSGDRGGFRPRR</sequence>
<dbReference type="Pfam" id="PF00013">
    <property type="entry name" value="KH_1"/>
    <property type="match status" value="1"/>
</dbReference>
<dbReference type="EC" id="2.7.7.8" evidence="8"/>
<accession>A0A1F5F6A6</accession>
<feature type="compositionally biased region" description="Basic and acidic residues" evidence="9">
    <location>
        <begin position="718"/>
        <end position="728"/>
    </location>
</feature>
<keyword evidence="4 8" id="KW-0548">Nucleotidyltransferase</keyword>
<feature type="binding site" evidence="8">
    <location>
        <position position="487"/>
    </location>
    <ligand>
        <name>Mg(2+)</name>
        <dbReference type="ChEBI" id="CHEBI:18420"/>
    </ligand>
</feature>